<evidence type="ECO:0000259" key="13">
    <source>
        <dbReference type="Pfam" id="PF00349"/>
    </source>
</evidence>
<evidence type="ECO:0000256" key="4">
    <source>
        <dbReference type="ARBA" id="ARBA00022679"/>
    </source>
</evidence>
<dbReference type="UniPathway" id="UPA00109">
    <property type="reaction ID" value="UER00180"/>
</dbReference>
<dbReference type="GO" id="GO:0004340">
    <property type="term" value="F:glucokinase activity"/>
    <property type="evidence" value="ECO:0000318"/>
    <property type="project" value="GO_Central"/>
</dbReference>
<evidence type="ECO:0000256" key="12">
    <source>
        <dbReference type="RuleBase" id="RU362007"/>
    </source>
</evidence>
<evidence type="ECO:0000259" key="14">
    <source>
        <dbReference type="Pfam" id="PF03727"/>
    </source>
</evidence>
<dbReference type="InterPro" id="IPR043129">
    <property type="entry name" value="ATPase_NBD"/>
</dbReference>
<dbReference type="GO" id="GO:0006096">
    <property type="term" value="P:glycolytic process"/>
    <property type="evidence" value="ECO:0000318"/>
    <property type="project" value="GO_Central"/>
</dbReference>
<evidence type="ECO:0000256" key="10">
    <source>
        <dbReference type="ARBA" id="ARBA00047905"/>
    </source>
</evidence>
<evidence type="ECO:0000256" key="6">
    <source>
        <dbReference type="ARBA" id="ARBA00022777"/>
    </source>
</evidence>
<evidence type="ECO:0000256" key="3">
    <source>
        <dbReference type="ARBA" id="ARBA00009225"/>
    </source>
</evidence>
<evidence type="ECO:0000256" key="5">
    <source>
        <dbReference type="ARBA" id="ARBA00022741"/>
    </source>
</evidence>
<evidence type="ECO:0000256" key="2">
    <source>
        <dbReference type="ARBA" id="ARBA00005028"/>
    </source>
</evidence>
<dbReference type="InterPro" id="IPR022672">
    <property type="entry name" value="Hexokinase_N"/>
</dbReference>
<dbReference type="GO" id="GO:0005739">
    <property type="term" value="C:mitochondrion"/>
    <property type="evidence" value="ECO:0000318"/>
    <property type="project" value="GO_Central"/>
</dbReference>
<dbReference type="AlphaFoldDB" id="A0A0K9PJR8"/>
<dbReference type="GO" id="GO:0051156">
    <property type="term" value="P:glucose 6-phosphate metabolic process"/>
    <property type="evidence" value="ECO:0000318"/>
    <property type="project" value="GO_Central"/>
</dbReference>
<dbReference type="OrthoDB" id="419537at2759"/>
<gene>
    <name evidence="15" type="ORF">ZOSMA_23G01440</name>
</gene>
<evidence type="ECO:0000256" key="1">
    <source>
        <dbReference type="ARBA" id="ARBA00004888"/>
    </source>
</evidence>
<dbReference type="Proteomes" id="UP000036987">
    <property type="component" value="Unassembled WGS sequence"/>
</dbReference>
<dbReference type="Gene3D" id="3.30.420.40">
    <property type="match status" value="1"/>
</dbReference>
<dbReference type="PANTHER" id="PTHR19443">
    <property type="entry name" value="HEXOKINASE"/>
    <property type="match status" value="1"/>
</dbReference>
<keyword evidence="7 12" id="KW-0067">ATP-binding</keyword>
<dbReference type="GO" id="GO:0008865">
    <property type="term" value="F:fructokinase activity"/>
    <property type="evidence" value="ECO:0000318"/>
    <property type="project" value="GO_Central"/>
</dbReference>
<evidence type="ECO:0000256" key="7">
    <source>
        <dbReference type="ARBA" id="ARBA00022840"/>
    </source>
</evidence>
<dbReference type="InterPro" id="IPR001312">
    <property type="entry name" value="Hexokinase"/>
</dbReference>
<dbReference type="EMBL" id="LFYR01000839">
    <property type="protein sequence ID" value="KMZ68485.1"/>
    <property type="molecule type" value="Genomic_DNA"/>
</dbReference>
<comment type="caution">
    <text evidence="15">The sequence shown here is derived from an EMBL/GenBank/DDBJ whole genome shotgun (WGS) entry which is preliminary data.</text>
</comment>
<evidence type="ECO:0000313" key="16">
    <source>
        <dbReference type="Proteomes" id="UP000036987"/>
    </source>
</evidence>
<keyword evidence="4 12" id="KW-0808">Transferase</keyword>
<dbReference type="InterPro" id="IPR019807">
    <property type="entry name" value="Hexokinase_BS"/>
</dbReference>
<proteinExistence type="inferred from homology"/>
<comment type="catalytic activity">
    <reaction evidence="10">
        <text>D-fructose + ATP = D-fructose 6-phosphate + ADP + H(+)</text>
        <dbReference type="Rhea" id="RHEA:16125"/>
        <dbReference type="ChEBI" id="CHEBI:15378"/>
        <dbReference type="ChEBI" id="CHEBI:30616"/>
        <dbReference type="ChEBI" id="CHEBI:37721"/>
        <dbReference type="ChEBI" id="CHEBI:61527"/>
        <dbReference type="ChEBI" id="CHEBI:456216"/>
        <dbReference type="EC" id="2.7.1.1"/>
    </reaction>
    <physiologicalReaction direction="left-to-right" evidence="10">
        <dbReference type="Rhea" id="RHEA:16126"/>
    </physiologicalReaction>
</comment>
<protein>
    <recommendedName>
        <fullName evidence="12">Phosphotransferase</fullName>
        <ecNumber evidence="12">2.7.1.-</ecNumber>
    </recommendedName>
</protein>
<dbReference type="EC" id="2.7.1.-" evidence="12"/>
<dbReference type="PRINTS" id="PR00475">
    <property type="entry name" value="HEXOKINASE"/>
</dbReference>
<feature type="domain" description="Hexokinase N-terminal" evidence="13">
    <location>
        <begin position="58"/>
        <end position="257"/>
    </location>
</feature>
<comment type="catalytic activity">
    <reaction evidence="9">
        <text>a D-hexose + ATP = a D-hexose 6-phosphate + ADP + H(+)</text>
        <dbReference type="Rhea" id="RHEA:22740"/>
        <dbReference type="ChEBI" id="CHEBI:4194"/>
        <dbReference type="ChEBI" id="CHEBI:15378"/>
        <dbReference type="ChEBI" id="CHEBI:30616"/>
        <dbReference type="ChEBI" id="CHEBI:229467"/>
        <dbReference type="ChEBI" id="CHEBI:456216"/>
        <dbReference type="EC" id="2.7.1.1"/>
    </reaction>
    <physiologicalReaction direction="left-to-right" evidence="9">
        <dbReference type="Rhea" id="RHEA:22741"/>
    </physiologicalReaction>
</comment>
<name>A0A0K9PJR8_ZOSMR</name>
<accession>A0A0K9PJR8</accession>
<dbReference type="Gene3D" id="3.40.367.20">
    <property type="match status" value="1"/>
</dbReference>
<comment type="similarity">
    <text evidence="3 12">Belongs to the hexokinase family.</text>
</comment>
<dbReference type="FunFam" id="3.30.420.40:FF:000034">
    <property type="entry name" value="Phosphotransferase"/>
    <property type="match status" value="1"/>
</dbReference>
<dbReference type="GO" id="GO:0001678">
    <property type="term" value="P:intracellular glucose homeostasis"/>
    <property type="evidence" value="ECO:0000318"/>
    <property type="project" value="GO_Central"/>
</dbReference>
<dbReference type="OMA" id="YPNFEGY"/>
<dbReference type="GO" id="GO:0005524">
    <property type="term" value="F:ATP binding"/>
    <property type="evidence" value="ECO:0007669"/>
    <property type="project" value="UniProtKB-UniRule"/>
</dbReference>
<feature type="domain" description="Hexokinase C-terminal" evidence="14">
    <location>
        <begin position="264"/>
        <end position="503"/>
    </location>
</feature>
<dbReference type="SUPFAM" id="SSF53067">
    <property type="entry name" value="Actin-like ATPase domain"/>
    <property type="match status" value="2"/>
</dbReference>
<dbReference type="UniPathway" id="UPA00242"/>
<evidence type="ECO:0000256" key="8">
    <source>
        <dbReference type="ARBA" id="ARBA00023152"/>
    </source>
</evidence>
<sequence>MKRRQDISYFHSPLPLNTMHFVISPSAGCFKAVSWRNRNITAPRSTEISSVSTSSFLSDFQSKCATPLPVLKQVADAMESDLRSGISTVAGASLPMLPSYVDSLPSGNETGIFYALDLGGTNFRVLRVLLRGKEKRVVDTEYDVVTIPQELMLGTTEELFDFIASRLALFVEKEGDRFQIPKGNIKREIGFTFSFPVRQTSIDSGILIKWTKGFKVSGTAGRDVVACLNEAMERRKLDMCVSALVNDTVSTIAGAHYWDNDVMIAVILGTGTNACYIEDISANPKLRHLNSTSEKTIINTEWGAFSSNLPLTVFDKDMDIASINPGEQIFEKTISGMYLGEIVRRVLLCMAETTELFGDSIPEKLTTPFSLKTPDLWTMQQDNSDELTVVESILEESLGVYNPSLHSKKVVVEVCNSIVTRGGRLAGAGIVGILQKLNEDSKGAVLKKRIVVAMDGGLYVKHPHYRIHIEDAVSELLGPEISNNVVIEHSKDGSGIGAALLAASNSKYN</sequence>
<comment type="pathway">
    <text evidence="1">Carbohydrate degradation; glycolysis; D-glyceraldehyde 3-phosphate and glycerone phosphate from D-glucose: step 1/4.</text>
</comment>
<comment type="pathway">
    <text evidence="2">Carbohydrate metabolism; hexose metabolism.</text>
</comment>
<reference evidence="16" key="1">
    <citation type="journal article" date="2016" name="Nature">
        <title>The genome of the seagrass Zostera marina reveals angiosperm adaptation to the sea.</title>
        <authorList>
            <person name="Olsen J.L."/>
            <person name="Rouze P."/>
            <person name="Verhelst B."/>
            <person name="Lin Y.-C."/>
            <person name="Bayer T."/>
            <person name="Collen J."/>
            <person name="Dattolo E."/>
            <person name="De Paoli E."/>
            <person name="Dittami S."/>
            <person name="Maumus F."/>
            <person name="Michel G."/>
            <person name="Kersting A."/>
            <person name="Lauritano C."/>
            <person name="Lohaus R."/>
            <person name="Toepel M."/>
            <person name="Tonon T."/>
            <person name="Vanneste K."/>
            <person name="Amirebrahimi M."/>
            <person name="Brakel J."/>
            <person name="Bostroem C."/>
            <person name="Chovatia M."/>
            <person name="Grimwood J."/>
            <person name="Jenkins J.W."/>
            <person name="Jueterbock A."/>
            <person name="Mraz A."/>
            <person name="Stam W.T."/>
            <person name="Tice H."/>
            <person name="Bornberg-Bauer E."/>
            <person name="Green P.J."/>
            <person name="Pearson G.A."/>
            <person name="Procaccini G."/>
            <person name="Duarte C.M."/>
            <person name="Schmutz J."/>
            <person name="Reusch T.B.H."/>
            <person name="Van de Peer Y."/>
        </authorList>
    </citation>
    <scope>NUCLEOTIDE SEQUENCE [LARGE SCALE GENOMIC DNA]</scope>
    <source>
        <strain evidence="16">cv. Finnish</strain>
    </source>
</reference>
<dbReference type="GO" id="GO:0005536">
    <property type="term" value="F:D-glucose binding"/>
    <property type="evidence" value="ECO:0007669"/>
    <property type="project" value="InterPro"/>
</dbReference>
<dbReference type="CDD" id="cd24020">
    <property type="entry name" value="ASKHA_NBD_HK_plant"/>
    <property type="match status" value="1"/>
</dbReference>
<evidence type="ECO:0000256" key="9">
    <source>
        <dbReference type="ARBA" id="ARBA00044613"/>
    </source>
</evidence>
<dbReference type="GO" id="GO:0006006">
    <property type="term" value="P:glucose metabolic process"/>
    <property type="evidence" value="ECO:0000318"/>
    <property type="project" value="GO_Central"/>
</dbReference>
<dbReference type="STRING" id="29655.A0A0K9PJR8"/>
<keyword evidence="16" id="KW-1185">Reference proteome</keyword>
<keyword evidence="8 12" id="KW-0324">Glycolysis</keyword>
<dbReference type="GO" id="GO:0005829">
    <property type="term" value="C:cytosol"/>
    <property type="evidence" value="ECO:0000318"/>
    <property type="project" value="GO_Central"/>
</dbReference>
<dbReference type="PANTHER" id="PTHR19443:SF63">
    <property type="entry name" value="HEXOKINASE-LIKE 1 PROTEIN-RELATED"/>
    <property type="match status" value="1"/>
</dbReference>
<evidence type="ECO:0000313" key="15">
    <source>
        <dbReference type="EMBL" id="KMZ68485.1"/>
    </source>
</evidence>
<keyword evidence="5 12" id="KW-0547">Nucleotide-binding</keyword>
<evidence type="ECO:0000256" key="11">
    <source>
        <dbReference type="ARBA" id="ARBA00048160"/>
    </source>
</evidence>
<dbReference type="PROSITE" id="PS00378">
    <property type="entry name" value="HEXOKINASE_1"/>
    <property type="match status" value="1"/>
</dbReference>
<dbReference type="Pfam" id="PF00349">
    <property type="entry name" value="Hexokinase_1"/>
    <property type="match status" value="1"/>
</dbReference>
<dbReference type="Pfam" id="PF03727">
    <property type="entry name" value="Hexokinase_2"/>
    <property type="match status" value="1"/>
</dbReference>
<dbReference type="InterPro" id="IPR022673">
    <property type="entry name" value="Hexokinase_C"/>
</dbReference>
<keyword evidence="6 12" id="KW-0418">Kinase</keyword>
<organism evidence="15 16">
    <name type="scientific">Zostera marina</name>
    <name type="common">Eelgrass</name>
    <dbReference type="NCBI Taxonomy" id="29655"/>
    <lineage>
        <taxon>Eukaryota</taxon>
        <taxon>Viridiplantae</taxon>
        <taxon>Streptophyta</taxon>
        <taxon>Embryophyta</taxon>
        <taxon>Tracheophyta</taxon>
        <taxon>Spermatophyta</taxon>
        <taxon>Magnoliopsida</taxon>
        <taxon>Liliopsida</taxon>
        <taxon>Zosteraceae</taxon>
        <taxon>Zostera</taxon>
    </lineage>
</organism>
<comment type="catalytic activity">
    <reaction evidence="11">
        <text>D-glucose + ATP = D-glucose 6-phosphate + ADP + H(+)</text>
        <dbReference type="Rhea" id="RHEA:17825"/>
        <dbReference type="ChEBI" id="CHEBI:4167"/>
        <dbReference type="ChEBI" id="CHEBI:15378"/>
        <dbReference type="ChEBI" id="CHEBI:30616"/>
        <dbReference type="ChEBI" id="CHEBI:61548"/>
        <dbReference type="ChEBI" id="CHEBI:456216"/>
        <dbReference type="EC" id="2.7.1.1"/>
    </reaction>
    <physiologicalReaction direction="left-to-right" evidence="11">
        <dbReference type="Rhea" id="RHEA:17826"/>
    </physiologicalReaction>
</comment>
<dbReference type="PROSITE" id="PS51748">
    <property type="entry name" value="HEXOKINASE_2"/>
    <property type="match status" value="1"/>
</dbReference>